<dbReference type="GO" id="GO:0005351">
    <property type="term" value="F:carbohydrate:proton symporter activity"/>
    <property type="evidence" value="ECO:0007669"/>
    <property type="project" value="TreeGrafter"/>
</dbReference>
<sequence>MWRDLVTPSLTLSLSHFQGLKAQPLYQDLNWRLALIGGVSSLGALGFGFDNGWWGGALGLSQFQQKYGEYDDSLGHFVIPSQKTSVGTGTGSAGIILGCIIAPVVASKLGRRNSFLVLSLLMLIGITLEASAVTSFWQLVVGRIVVYSGIGLASNCVPLYLSECSPPRIRGAFLGLYSFFNSLGVFLASLVVYLSRSRTDKWQYLVVILCQLLVPIGYIAFYAFIPESPRYLIYRGRFDEAEQVLRSLSNYPDTIPYEVELLKAQAEEQQELHKATSIWDCFRGSNRRRTIIAIGVQVLQQAQGVSFIQNFIVTFMEQLKFPDPLRTNLMVTGCSFAVHIITFFSFDKIGRRYSLCIGAILLGGTMFGTGIAIATGDTSSGSSPAATASTALLILWYCMYGFTWGPGCWVVAGEVGTGQLRERTLFLASMGSFLTSVPINFVNPYVQARLGGSVTFIYGGFSVVALIWVFLMVPETRGRSLEELDDMFQAEVPTRRYKKYECSGIGAHITGAQNLQSKEVKVIQEEWVENKGDTGAQ</sequence>
<feature type="transmembrane region" description="Helical" evidence="8">
    <location>
        <begin position="29"/>
        <end position="49"/>
    </location>
</feature>
<dbReference type="PANTHER" id="PTHR48022:SF2">
    <property type="entry name" value="PLASTIDIC GLUCOSE TRANSPORTER 4"/>
    <property type="match status" value="1"/>
</dbReference>
<feature type="transmembrane region" description="Helical" evidence="8">
    <location>
        <begin position="424"/>
        <end position="442"/>
    </location>
</feature>
<dbReference type="PROSITE" id="PS50850">
    <property type="entry name" value="MFS"/>
    <property type="match status" value="1"/>
</dbReference>
<keyword evidence="6 8" id="KW-0472">Membrane</keyword>
<evidence type="ECO:0000256" key="5">
    <source>
        <dbReference type="ARBA" id="ARBA00022989"/>
    </source>
</evidence>
<feature type="domain" description="Major facilitator superfamily (MFS) profile" evidence="9">
    <location>
        <begin position="36"/>
        <end position="477"/>
    </location>
</feature>
<dbReference type="NCBIfam" id="TIGR00879">
    <property type="entry name" value="SP"/>
    <property type="match status" value="1"/>
</dbReference>
<dbReference type="InterPro" id="IPR005828">
    <property type="entry name" value="MFS_sugar_transport-like"/>
</dbReference>
<feature type="transmembrane region" description="Helical" evidence="8">
    <location>
        <begin position="291"/>
        <end position="313"/>
    </location>
</feature>
<evidence type="ECO:0000259" key="9">
    <source>
        <dbReference type="PROSITE" id="PS50850"/>
    </source>
</evidence>
<feature type="transmembrane region" description="Helical" evidence="8">
    <location>
        <begin position="394"/>
        <end position="412"/>
    </location>
</feature>
<feature type="transmembrane region" description="Helical" evidence="8">
    <location>
        <begin position="353"/>
        <end position="374"/>
    </location>
</feature>
<evidence type="ECO:0000256" key="1">
    <source>
        <dbReference type="ARBA" id="ARBA00004141"/>
    </source>
</evidence>
<keyword evidence="4 8" id="KW-0812">Transmembrane</keyword>
<evidence type="ECO:0000256" key="7">
    <source>
        <dbReference type="RuleBase" id="RU003346"/>
    </source>
</evidence>
<evidence type="ECO:0000256" key="2">
    <source>
        <dbReference type="ARBA" id="ARBA00010992"/>
    </source>
</evidence>
<dbReference type="PANTHER" id="PTHR48022">
    <property type="entry name" value="PLASTIDIC GLUCOSE TRANSPORTER 4"/>
    <property type="match status" value="1"/>
</dbReference>
<feature type="transmembrane region" description="Helical" evidence="8">
    <location>
        <begin position="115"/>
        <end position="138"/>
    </location>
</feature>
<proteinExistence type="inferred from homology"/>
<dbReference type="InterPro" id="IPR020846">
    <property type="entry name" value="MFS_dom"/>
</dbReference>
<dbReference type="VEuPathDB" id="FungiDB:F9C07_9384"/>
<feature type="transmembrane region" description="Helical" evidence="8">
    <location>
        <begin position="325"/>
        <end position="346"/>
    </location>
</feature>
<dbReference type="Proteomes" id="UP000325434">
    <property type="component" value="Unassembled WGS sequence"/>
</dbReference>
<name>A0A5N6GRN6_ASPFL</name>
<feature type="transmembrane region" description="Helical" evidence="8">
    <location>
        <begin position="454"/>
        <end position="473"/>
    </location>
</feature>
<feature type="transmembrane region" description="Helical" evidence="8">
    <location>
        <begin position="202"/>
        <end position="225"/>
    </location>
</feature>
<reference evidence="10" key="1">
    <citation type="submission" date="2019-04" db="EMBL/GenBank/DDBJ databases">
        <title>Friends and foes A comparative genomics study of 23 Aspergillus species from section Flavi.</title>
        <authorList>
            <consortium name="DOE Joint Genome Institute"/>
            <person name="Kjaerbolling I."/>
            <person name="Vesth T."/>
            <person name="Frisvad J.C."/>
            <person name="Nybo J.L."/>
            <person name="Theobald S."/>
            <person name="Kildgaard S."/>
            <person name="Isbrandt T."/>
            <person name="Kuo A."/>
            <person name="Sato A."/>
            <person name="Lyhne E.K."/>
            <person name="Kogle M.E."/>
            <person name="Wiebenga A."/>
            <person name="Kun R.S."/>
            <person name="Lubbers R.J."/>
            <person name="Makela M.R."/>
            <person name="Barry K."/>
            <person name="Chovatia M."/>
            <person name="Clum A."/>
            <person name="Daum C."/>
            <person name="Haridas S."/>
            <person name="He G."/>
            <person name="LaButti K."/>
            <person name="Lipzen A."/>
            <person name="Mondo S."/>
            <person name="Riley R."/>
            <person name="Salamov A."/>
            <person name="Simmons B.A."/>
            <person name="Magnuson J.K."/>
            <person name="Henrissat B."/>
            <person name="Mortensen U.H."/>
            <person name="Larsen T.O."/>
            <person name="Devries R.P."/>
            <person name="Grigoriev I.V."/>
            <person name="Machida M."/>
            <person name="Baker S.E."/>
            <person name="Andersen M.R."/>
        </authorList>
    </citation>
    <scope>NUCLEOTIDE SEQUENCE [LARGE SCALE GENOMIC DNA]</scope>
    <source>
        <strain evidence="10">CBS 121.62</strain>
    </source>
</reference>
<evidence type="ECO:0000256" key="4">
    <source>
        <dbReference type="ARBA" id="ARBA00022692"/>
    </source>
</evidence>
<keyword evidence="5 8" id="KW-1133">Transmembrane helix</keyword>
<organism evidence="10">
    <name type="scientific">Aspergillus flavus</name>
    <dbReference type="NCBI Taxonomy" id="5059"/>
    <lineage>
        <taxon>Eukaryota</taxon>
        <taxon>Fungi</taxon>
        <taxon>Dikarya</taxon>
        <taxon>Ascomycota</taxon>
        <taxon>Pezizomycotina</taxon>
        <taxon>Eurotiomycetes</taxon>
        <taxon>Eurotiomycetidae</taxon>
        <taxon>Eurotiales</taxon>
        <taxon>Aspergillaceae</taxon>
        <taxon>Aspergillus</taxon>
        <taxon>Aspergillus subgen. Circumdati</taxon>
    </lineage>
</organism>
<dbReference type="AlphaFoldDB" id="A0A5N6GRN6"/>
<dbReference type="SUPFAM" id="SSF103473">
    <property type="entry name" value="MFS general substrate transporter"/>
    <property type="match status" value="1"/>
</dbReference>
<accession>A0A5N6GRN6</accession>
<dbReference type="InterPro" id="IPR050360">
    <property type="entry name" value="MFS_Sugar_Transporters"/>
</dbReference>
<keyword evidence="3 7" id="KW-0813">Transport</keyword>
<dbReference type="PRINTS" id="PR00171">
    <property type="entry name" value="SUGRTRNSPORT"/>
</dbReference>
<dbReference type="VEuPathDB" id="FungiDB:AFLA_012114"/>
<feature type="transmembrane region" description="Helical" evidence="8">
    <location>
        <begin position="86"/>
        <end position="106"/>
    </location>
</feature>
<evidence type="ECO:0000256" key="8">
    <source>
        <dbReference type="SAM" id="Phobius"/>
    </source>
</evidence>
<feature type="transmembrane region" description="Helical" evidence="8">
    <location>
        <begin position="144"/>
        <end position="161"/>
    </location>
</feature>
<dbReference type="InterPro" id="IPR036259">
    <property type="entry name" value="MFS_trans_sf"/>
</dbReference>
<evidence type="ECO:0000256" key="6">
    <source>
        <dbReference type="ARBA" id="ARBA00023136"/>
    </source>
</evidence>
<protein>
    <submittedName>
        <fullName evidence="10">General substrate transporter</fullName>
    </submittedName>
</protein>
<dbReference type="Gene3D" id="1.20.1250.20">
    <property type="entry name" value="MFS general substrate transporter like domains"/>
    <property type="match status" value="1"/>
</dbReference>
<feature type="transmembrane region" description="Helical" evidence="8">
    <location>
        <begin position="173"/>
        <end position="196"/>
    </location>
</feature>
<evidence type="ECO:0000313" key="10">
    <source>
        <dbReference type="EMBL" id="KAB8244598.1"/>
    </source>
</evidence>
<comment type="subcellular location">
    <subcellularLocation>
        <location evidence="1">Membrane</location>
        <topology evidence="1">Multi-pass membrane protein</topology>
    </subcellularLocation>
</comment>
<gene>
    <name evidence="10" type="ORF">BDV35DRAFT_406617</name>
</gene>
<dbReference type="EMBL" id="ML734624">
    <property type="protein sequence ID" value="KAB8244598.1"/>
    <property type="molecule type" value="Genomic_DNA"/>
</dbReference>
<dbReference type="GO" id="GO:0016020">
    <property type="term" value="C:membrane"/>
    <property type="evidence" value="ECO:0007669"/>
    <property type="project" value="UniProtKB-SubCell"/>
</dbReference>
<evidence type="ECO:0000256" key="3">
    <source>
        <dbReference type="ARBA" id="ARBA00022448"/>
    </source>
</evidence>
<dbReference type="Pfam" id="PF00083">
    <property type="entry name" value="Sugar_tr"/>
    <property type="match status" value="1"/>
</dbReference>
<dbReference type="InterPro" id="IPR003663">
    <property type="entry name" value="Sugar/inositol_transpt"/>
</dbReference>
<comment type="similarity">
    <text evidence="2 7">Belongs to the major facilitator superfamily. Sugar transporter (TC 2.A.1.1) family.</text>
</comment>